<gene>
    <name evidence="1" type="ORF">POCULU_LOCUS5202</name>
</gene>
<keyword evidence="2" id="KW-1185">Reference proteome</keyword>
<sequence>MNNGGKIAKISMLDTGRIMPTTDLNINVNQIVISMDQMKADVIMVILLMPNVAYSMEGIKMKVEVLE</sequence>
<dbReference type="EMBL" id="CAJVPJ010000761">
    <property type="protein sequence ID" value="CAG8554720.1"/>
    <property type="molecule type" value="Genomic_DNA"/>
</dbReference>
<organism evidence="1 2">
    <name type="scientific">Paraglomus occultum</name>
    <dbReference type="NCBI Taxonomy" id="144539"/>
    <lineage>
        <taxon>Eukaryota</taxon>
        <taxon>Fungi</taxon>
        <taxon>Fungi incertae sedis</taxon>
        <taxon>Mucoromycota</taxon>
        <taxon>Glomeromycotina</taxon>
        <taxon>Glomeromycetes</taxon>
        <taxon>Paraglomerales</taxon>
        <taxon>Paraglomeraceae</taxon>
        <taxon>Paraglomus</taxon>
    </lineage>
</organism>
<evidence type="ECO:0000313" key="2">
    <source>
        <dbReference type="Proteomes" id="UP000789572"/>
    </source>
</evidence>
<protein>
    <submittedName>
        <fullName evidence="1">3644_t:CDS:1</fullName>
    </submittedName>
</protein>
<accession>A0A9N9B4E2</accession>
<comment type="caution">
    <text evidence="1">The sequence shown here is derived from an EMBL/GenBank/DDBJ whole genome shotgun (WGS) entry which is preliminary data.</text>
</comment>
<evidence type="ECO:0000313" key="1">
    <source>
        <dbReference type="EMBL" id="CAG8554720.1"/>
    </source>
</evidence>
<reference evidence="1" key="1">
    <citation type="submission" date="2021-06" db="EMBL/GenBank/DDBJ databases">
        <authorList>
            <person name="Kallberg Y."/>
            <person name="Tangrot J."/>
            <person name="Rosling A."/>
        </authorList>
    </citation>
    <scope>NUCLEOTIDE SEQUENCE</scope>
    <source>
        <strain evidence="1">IA702</strain>
    </source>
</reference>
<proteinExistence type="predicted"/>
<dbReference type="Proteomes" id="UP000789572">
    <property type="component" value="Unassembled WGS sequence"/>
</dbReference>
<name>A0A9N9B4E2_9GLOM</name>
<dbReference type="AlphaFoldDB" id="A0A9N9B4E2"/>
<dbReference type="OrthoDB" id="2426287at2759"/>